<dbReference type="STRING" id="857967.G0QZR3"/>
<comment type="similarity">
    <text evidence="3 10">Belongs to the peptidase S54 family.</text>
</comment>
<sequence length="255" mass="29100">MRIPFMDFEQSYIDPRKETFWDMIKLNFCPRLKFYSFTVLISLANIIMFIYTSYQGLHITEESKLLEQDQQVLIKYGANVPSLIKNENQLWRFVTAAFLHANFLHIFFNMISTFIFVSSLEHTYGFFTVFYIWILSAIGGNIFSADFATQNSIAVGASTALFGMIGLYLAYLILNWNALRFLEDLRCFVLCMAILIVSMVFLLSSGNSGIMGGEKEQNIDNYGHFGGFITGILAGVAFPKSLEYGSYEKQAKIFC</sequence>
<dbReference type="AlphaFoldDB" id="G0QZR3"/>
<evidence type="ECO:0000256" key="1">
    <source>
        <dbReference type="ARBA" id="ARBA00000156"/>
    </source>
</evidence>
<evidence type="ECO:0000256" key="6">
    <source>
        <dbReference type="ARBA" id="ARBA00022801"/>
    </source>
</evidence>
<dbReference type="eggNOG" id="KOG2289">
    <property type="taxonomic scope" value="Eukaryota"/>
</dbReference>
<comment type="caution">
    <text evidence="10">Lacks conserved residue(s) required for the propagation of feature annotation.</text>
</comment>
<evidence type="ECO:0000256" key="9">
    <source>
        <dbReference type="ARBA" id="ARBA00023136"/>
    </source>
</evidence>
<proteinExistence type="inferred from homology"/>
<evidence type="ECO:0000256" key="7">
    <source>
        <dbReference type="ARBA" id="ARBA00022825"/>
    </source>
</evidence>
<dbReference type="OMA" id="GIQICEM"/>
<feature type="transmembrane region" description="Helical" evidence="10">
    <location>
        <begin position="90"/>
        <end position="117"/>
    </location>
</feature>
<feature type="transmembrane region" description="Helical" evidence="10">
    <location>
        <begin position="151"/>
        <end position="173"/>
    </location>
</feature>
<accession>G0QZR3</accession>
<protein>
    <recommendedName>
        <fullName evidence="10">Rhomboid-like protease</fullName>
        <ecNumber evidence="10">3.4.21.105</ecNumber>
    </recommendedName>
</protein>
<dbReference type="SUPFAM" id="SSF144091">
    <property type="entry name" value="Rhomboid-like"/>
    <property type="match status" value="1"/>
</dbReference>
<dbReference type="InterPro" id="IPR022764">
    <property type="entry name" value="Peptidase_S54_rhomboid_dom"/>
</dbReference>
<dbReference type="OrthoDB" id="418595at2759"/>
<dbReference type="InParanoid" id="G0QZR3"/>
<evidence type="ECO:0000256" key="5">
    <source>
        <dbReference type="ARBA" id="ARBA00022692"/>
    </source>
</evidence>
<keyword evidence="9 10" id="KW-0472">Membrane</keyword>
<evidence type="ECO:0000313" key="12">
    <source>
        <dbReference type="EMBL" id="EGR29302.1"/>
    </source>
</evidence>
<dbReference type="GeneID" id="14905395"/>
<evidence type="ECO:0000256" key="8">
    <source>
        <dbReference type="ARBA" id="ARBA00022989"/>
    </source>
</evidence>
<dbReference type="GO" id="GO:0016020">
    <property type="term" value="C:membrane"/>
    <property type="evidence" value="ECO:0007669"/>
    <property type="project" value="UniProtKB-SubCell"/>
</dbReference>
<dbReference type="InterPro" id="IPR002610">
    <property type="entry name" value="Peptidase_S54_rhomboid-like"/>
</dbReference>
<dbReference type="InterPro" id="IPR035952">
    <property type="entry name" value="Rhomboid-like_sf"/>
</dbReference>
<comment type="subcellular location">
    <subcellularLocation>
        <location evidence="2 10">Membrane</location>
        <topology evidence="2 10">Multi-pass membrane protein</topology>
    </subcellularLocation>
</comment>
<feature type="non-terminal residue" evidence="12">
    <location>
        <position position="255"/>
    </location>
</feature>
<keyword evidence="8 10" id="KW-1133">Transmembrane helix</keyword>
<feature type="transmembrane region" description="Helical" evidence="10">
    <location>
        <begin position="124"/>
        <end position="145"/>
    </location>
</feature>
<dbReference type="Gene3D" id="1.20.1540.10">
    <property type="entry name" value="Rhomboid-like"/>
    <property type="match status" value="1"/>
</dbReference>
<gene>
    <name evidence="12" type="ORF">IMG5_159170</name>
</gene>
<reference evidence="12 13" key="1">
    <citation type="submission" date="2011-07" db="EMBL/GenBank/DDBJ databases">
        <authorList>
            <person name="Coyne R."/>
            <person name="Brami D."/>
            <person name="Johnson J."/>
            <person name="Hostetler J."/>
            <person name="Hannick L."/>
            <person name="Clark T."/>
            <person name="Cassidy-Hanley D."/>
            <person name="Inman J."/>
        </authorList>
    </citation>
    <scope>NUCLEOTIDE SEQUENCE [LARGE SCALE GENOMIC DNA]</scope>
    <source>
        <strain evidence="12 13">G5</strain>
    </source>
</reference>
<keyword evidence="4 10" id="KW-0645">Protease</keyword>
<dbReference type="GO" id="GO:0004252">
    <property type="term" value="F:serine-type endopeptidase activity"/>
    <property type="evidence" value="ECO:0007669"/>
    <property type="project" value="InterPro"/>
</dbReference>
<keyword evidence="6 10" id="KW-0378">Hydrolase</keyword>
<evidence type="ECO:0000313" key="13">
    <source>
        <dbReference type="Proteomes" id="UP000008983"/>
    </source>
</evidence>
<evidence type="ECO:0000256" key="4">
    <source>
        <dbReference type="ARBA" id="ARBA00022670"/>
    </source>
</evidence>
<dbReference type="PANTHER" id="PTHR22936">
    <property type="entry name" value="RHOMBOID-RELATED"/>
    <property type="match status" value="1"/>
</dbReference>
<keyword evidence="13" id="KW-1185">Reference proteome</keyword>
<feature type="domain" description="Peptidase S54 rhomboid" evidence="11">
    <location>
        <begin position="88"/>
        <end position="238"/>
    </location>
</feature>
<dbReference type="EC" id="3.4.21.105" evidence="10"/>
<keyword evidence="7 10" id="KW-0720">Serine protease</keyword>
<evidence type="ECO:0000256" key="10">
    <source>
        <dbReference type="RuleBase" id="RU362115"/>
    </source>
</evidence>
<dbReference type="RefSeq" id="XP_004030538.1">
    <property type="nucleotide sequence ID" value="XM_004030490.1"/>
</dbReference>
<dbReference type="GO" id="GO:0006508">
    <property type="term" value="P:proteolysis"/>
    <property type="evidence" value="ECO:0007669"/>
    <property type="project" value="UniProtKB-KW"/>
</dbReference>
<organism evidence="12 13">
    <name type="scientific">Ichthyophthirius multifiliis</name>
    <name type="common">White spot disease agent</name>
    <name type="synonym">Ich</name>
    <dbReference type="NCBI Taxonomy" id="5932"/>
    <lineage>
        <taxon>Eukaryota</taxon>
        <taxon>Sar</taxon>
        <taxon>Alveolata</taxon>
        <taxon>Ciliophora</taxon>
        <taxon>Intramacronucleata</taxon>
        <taxon>Oligohymenophorea</taxon>
        <taxon>Hymenostomatida</taxon>
        <taxon>Ophryoglenina</taxon>
        <taxon>Ichthyophthirius</taxon>
    </lineage>
</organism>
<keyword evidence="5 10" id="KW-0812">Transmembrane</keyword>
<dbReference type="Pfam" id="PF01694">
    <property type="entry name" value="Rhomboid"/>
    <property type="match status" value="1"/>
</dbReference>
<feature type="transmembrane region" description="Helical" evidence="10">
    <location>
        <begin position="224"/>
        <end position="242"/>
    </location>
</feature>
<feature type="transmembrane region" description="Helical" evidence="10">
    <location>
        <begin position="185"/>
        <end position="204"/>
    </location>
</feature>
<evidence type="ECO:0000256" key="3">
    <source>
        <dbReference type="ARBA" id="ARBA00009045"/>
    </source>
</evidence>
<comment type="function">
    <text evidence="10">Serine protease involved in intramembrane proteolysis.</text>
</comment>
<dbReference type="EMBL" id="GL984165">
    <property type="protein sequence ID" value="EGR29302.1"/>
    <property type="molecule type" value="Genomic_DNA"/>
</dbReference>
<comment type="catalytic activity">
    <reaction evidence="1 10">
        <text>Cleaves type-1 transmembrane domains using a catalytic dyad composed of serine and histidine that are contributed by different transmembrane domains.</text>
        <dbReference type="EC" id="3.4.21.105"/>
    </reaction>
</comment>
<evidence type="ECO:0000259" key="11">
    <source>
        <dbReference type="Pfam" id="PF01694"/>
    </source>
</evidence>
<dbReference type="FunCoup" id="G0QZR3">
    <property type="interactions" value="1"/>
</dbReference>
<evidence type="ECO:0000256" key="2">
    <source>
        <dbReference type="ARBA" id="ARBA00004141"/>
    </source>
</evidence>
<dbReference type="PANTHER" id="PTHR22936:SF69">
    <property type="entry name" value="RHOMBOID-LIKE PROTEIN"/>
    <property type="match status" value="1"/>
</dbReference>
<feature type="transmembrane region" description="Helical" evidence="10">
    <location>
        <begin position="34"/>
        <end position="54"/>
    </location>
</feature>
<dbReference type="Proteomes" id="UP000008983">
    <property type="component" value="Unassembled WGS sequence"/>
</dbReference>
<name>G0QZR3_ICHMU</name>